<dbReference type="EMBL" id="VJMJ01000122">
    <property type="protein sequence ID" value="KAF0733354.1"/>
    <property type="molecule type" value="Genomic_DNA"/>
</dbReference>
<dbReference type="InterPro" id="IPR000569">
    <property type="entry name" value="HECT_dom"/>
</dbReference>
<dbReference type="PROSITE" id="PS50096">
    <property type="entry name" value="IQ"/>
    <property type="match status" value="1"/>
</dbReference>
<dbReference type="PANTHER" id="PTHR45700">
    <property type="entry name" value="UBIQUITIN-PROTEIN LIGASE E3C"/>
    <property type="match status" value="1"/>
</dbReference>
<dbReference type="CDD" id="cd00078">
    <property type="entry name" value="HECTc"/>
    <property type="match status" value="1"/>
</dbReference>
<evidence type="ECO:0000256" key="2">
    <source>
        <dbReference type="ARBA" id="ARBA00012485"/>
    </source>
</evidence>
<keyword evidence="9" id="KW-1185">Reference proteome</keyword>
<accession>A0A6G0X0J1</accession>
<evidence type="ECO:0000313" key="9">
    <source>
        <dbReference type="Proteomes" id="UP000481153"/>
    </source>
</evidence>
<evidence type="ECO:0000313" key="8">
    <source>
        <dbReference type="EMBL" id="KAF0733354.1"/>
    </source>
</evidence>
<feature type="active site" description="Glycyl thioester intermediate" evidence="5">
    <location>
        <position position="1022"/>
    </location>
</feature>
<dbReference type="PANTHER" id="PTHR45700:SF2">
    <property type="entry name" value="UBIQUITIN-PROTEIN LIGASE E3C"/>
    <property type="match status" value="1"/>
</dbReference>
<gene>
    <name evidence="8" type="ORF">Ae201684_009604</name>
</gene>
<dbReference type="PROSITE" id="PS50237">
    <property type="entry name" value="HECT"/>
    <property type="match status" value="1"/>
</dbReference>
<dbReference type="Gene3D" id="3.90.1750.10">
    <property type="entry name" value="Hect, E3 ligase catalytic domains"/>
    <property type="match status" value="1"/>
</dbReference>
<dbReference type="Proteomes" id="UP000481153">
    <property type="component" value="Unassembled WGS sequence"/>
</dbReference>
<evidence type="ECO:0000259" key="7">
    <source>
        <dbReference type="PROSITE" id="PS50237"/>
    </source>
</evidence>
<evidence type="ECO:0000256" key="1">
    <source>
        <dbReference type="ARBA" id="ARBA00000885"/>
    </source>
</evidence>
<comment type="caution">
    <text evidence="8">The sequence shown here is derived from an EMBL/GenBank/DDBJ whole genome shotgun (WGS) entry which is preliminary data.</text>
</comment>
<comment type="catalytic activity">
    <reaction evidence="1">
        <text>S-ubiquitinyl-[E2 ubiquitin-conjugating enzyme]-L-cysteine + [acceptor protein]-L-lysine = [E2 ubiquitin-conjugating enzyme]-L-cysteine + N(6)-ubiquitinyl-[acceptor protein]-L-lysine.</text>
        <dbReference type="EC" id="2.3.2.26"/>
    </reaction>
</comment>
<evidence type="ECO:0000256" key="6">
    <source>
        <dbReference type="SAM" id="MobiDB-lite"/>
    </source>
</evidence>
<feature type="compositionally biased region" description="Basic and acidic residues" evidence="6">
    <location>
        <begin position="18"/>
        <end position="36"/>
    </location>
</feature>
<dbReference type="InterPro" id="IPR044611">
    <property type="entry name" value="E3A/B/C-like"/>
</dbReference>
<dbReference type="SMART" id="SM00119">
    <property type="entry name" value="HECTc"/>
    <property type="match status" value="1"/>
</dbReference>
<keyword evidence="4 5" id="KW-0833">Ubl conjugation pathway</keyword>
<dbReference type="InterPro" id="IPR035983">
    <property type="entry name" value="Hect_E3_ubiquitin_ligase"/>
</dbReference>
<evidence type="ECO:0000256" key="5">
    <source>
        <dbReference type="PROSITE-ProRule" id="PRU00104"/>
    </source>
</evidence>
<dbReference type="AlphaFoldDB" id="A0A6G0X0J1"/>
<dbReference type="Pfam" id="PF00632">
    <property type="entry name" value="HECT"/>
    <property type="match status" value="1"/>
</dbReference>
<keyword evidence="3" id="KW-0808">Transferase</keyword>
<dbReference type="VEuPathDB" id="FungiDB:AeMF1_009114"/>
<dbReference type="GO" id="GO:0006511">
    <property type="term" value="P:ubiquitin-dependent protein catabolic process"/>
    <property type="evidence" value="ECO:0007669"/>
    <property type="project" value="TreeGrafter"/>
</dbReference>
<proteinExistence type="predicted"/>
<evidence type="ECO:0000256" key="4">
    <source>
        <dbReference type="ARBA" id="ARBA00022786"/>
    </source>
</evidence>
<dbReference type="Gene3D" id="3.30.2160.10">
    <property type="entry name" value="Hect, E3 ligase catalytic domain"/>
    <property type="match status" value="1"/>
</dbReference>
<sequence>MFQRDDELKKGGRSKSAVLEEARKKRNEREKQRHTEHHAILVQSLIRRFLVRRSLQRQFREDVDRKLRDIATLQQVLQKSFVIPVPVIMFIVHSLLSAVKLSSKHELEKGDKDRLAQVLTLLQSNWTLSEDNYTTAFGNLPINTLKKLLAASFQVSTSHASALQFIEKLVGCSKTPLSQHIVIMKILIHDTLPYVQCPWWRQQRTEFTLLMRQAMASKNSDSWWRILFHLLEHASDENEAAKLIAALVHNILTIPSLEIPSEWLAHLHRQWRLILQTPFNDQACPPSTVTGIPCSVFLMANELSLRPQISQLDTLVMELDWFRELLLKLPDESYNSEPLSWLHVSSSHSIPVVFPAEVVAQLRQIYQYNLMHQWCAQCLAVKVQCLRKPLSTTTIEPMFPNSSTDEEKFGFGYIPQQGGFSILSRMWKKKPQWATKLMNFNLFKAPASTKITKQMAATPAVVSGEPFEREAFLALIHMYGVFLFRWKPHSPKNTPEMLSLLSFYRSASRESLVTLMWLFFQENISIDRYAESTSLERCTPTDPFGALLLVLCVTYNNLLIVLDDNEMYEQSFPLPLIEVERVVVFFKQLLYRRYWINGHVPEKQHPFGEYLADSATRLLQTLYNRCSRRPFCNVTSWIIKDLDGDDMLESVLNQDPRGVLLMKHMPYLLPYADRVRLFEALLKMEREANQAQNRPCRIVIRRGYVLEDGMMKLNTLRKDLKRKIQVHFINEAGVEEVGIDAGGLFKEFWTELSQLAFDPHYGLFQCSEDQLMYPNPNSSAIHANDTALFEFLGRILGKALYENIVVQPKFARFFLTKLLGNHNHINDLPSLDAELYKNLMFLKSYDGNVADLGLTFSIGQDCFGVHKDVELFPGSKDVAVTSENRFRYIHLAANYYLNVQIRRQSAAFLTGLSDVMDLRLLNMFNEPELQVLISGTSGAFDLEDLKSATTFTGGYFSQDKRIGWLWKALESFSPSERALFLRFVTSCQRAPILGFQSLHPPFCVQKISIRSDDEKLPSASTCFNTLKLPTYSSYKVLREKLLTAIMSGAGFEMT</sequence>
<dbReference type="FunFam" id="3.30.2160.10:FF:000002">
    <property type="entry name" value="Putative Ubiquitin-protein ligase E3C"/>
    <property type="match status" value="1"/>
</dbReference>
<organism evidence="8 9">
    <name type="scientific">Aphanomyces euteiches</name>
    <dbReference type="NCBI Taxonomy" id="100861"/>
    <lineage>
        <taxon>Eukaryota</taxon>
        <taxon>Sar</taxon>
        <taxon>Stramenopiles</taxon>
        <taxon>Oomycota</taxon>
        <taxon>Saprolegniomycetes</taxon>
        <taxon>Saprolegniales</taxon>
        <taxon>Verrucalvaceae</taxon>
        <taxon>Aphanomyces</taxon>
    </lineage>
</organism>
<dbReference type="FunFam" id="3.30.2410.10:FF:000009">
    <property type="entry name" value="Probable E3 ubiquitin-protein ligase HECTD2"/>
    <property type="match status" value="1"/>
</dbReference>
<reference evidence="8 9" key="1">
    <citation type="submission" date="2019-07" db="EMBL/GenBank/DDBJ databases">
        <title>Genomics analysis of Aphanomyces spp. identifies a new class of oomycete effector associated with host adaptation.</title>
        <authorList>
            <person name="Gaulin E."/>
        </authorList>
    </citation>
    <scope>NUCLEOTIDE SEQUENCE [LARGE SCALE GENOMIC DNA]</scope>
    <source>
        <strain evidence="8 9">ATCC 201684</strain>
    </source>
</reference>
<feature type="region of interest" description="Disordered" evidence="6">
    <location>
        <begin position="1"/>
        <end position="36"/>
    </location>
</feature>
<dbReference type="GO" id="GO:0000209">
    <property type="term" value="P:protein polyubiquitination"/>
    <property type="evidence" value="ECO:0007669"/>
    <property type="project" value="InterPro"/>
</dbReference>
<dbReference type="SUPFAM" id="SSF56204">
    <property type="entry name" value="Hect, E3 ligase catalytic domain"/>
    <property type="match status" value="1"/>
</dbReference>
<dbReference type="Gene3D" id="3.30.2410.10">
    <property type="entry name" value="Hect, E3 ligase catalytic domain"/>
    <property type="match status" value="1"/>
</dbReference>
<evidence type="ECO:0000256" key="3">
    <source>
        <dbReference type="ARBA" id="ARBA00022679"/>
    </source>
</evidence>
<protein>
    <recommendedName>
        <fullName evidence="2">HECT-type E3 ubiquitin transferase</fullName>
        <ecNumber evidence="2">2.3.2.26</ecNumber>
    </recommendedName>
</protein>
<dbReference type="GO" id="GO:0061630">
    <property type="term" value="F:ubiquitin protein ligase activity"/>
    <property type="evidence" value="ECO:0007669"/>
    <property type="project" value="UniProtKB-EC"/>
</dbReference>
<name>A0A6G0X0J1_9STRA</name>
<dbReference type="EC" id="2.3.2.26" evidence="2"/>
<feature type="domain" description="HECT" evidence="7">
    <location>
        <begin position="716"/>
        <end position="1054"/>
    </location>
</feature>
<feature type="compositionally biased region" description="Basic and acidic residues" evidence="6">
    <location>
        <begin position="1"/>
        <end position="10"/>
    </location>
</feature>